<evidence type="ECO:0000313" key="1">
    <source>
        <dbReference type="EMBL" id="MBB5139959.1"/>
    </source>
</evidence>
<reference evidence="1 2" key="1">
    <citation type="submission" date="2020-08" db="EMBL/GenBank/DDBJ databases">
        <title>Genomic Encyclopedia of Type Strains, Phase IV (KMG-IV): sequencing the most valuable type-strain genomes for metagenomic binning, comparative biology and taxonomic classification.</title>
        <authorList>
            <person name="Goeker M."/>
        </authorList>
    </citation>
    <scope>NUCLEOTIDE SEQUENCE [LARGE SCALE GENOMIC DNA]</scope>
    <source>
        <strain evidence="1 2">DSM 45615</strain>
    </source>
</reference>
<dbReference type="EMBL" id="JACHGN010000035">
    <property type="protein sequence ID" value="MBB5139959.1"/>
    <property type="molecule type" value="Genomic_DNA"/>
</dbReference>
<proteinExistence type="predicted"/>
<protein>
    <submittedName>
        <fullName evidence="1">Uncharacterized protein</fullName>
    </submittedName>
</protein>
<sequence>MYTSRIMAIDPAGCGCTECSTSDGQSVPLDQATPDHIVGMLVHELPANRTGEDVFDLAVHWDLDDGRSMTEVRPGRITVTTPDGRRWELTDISDYRWAVRYR</sequence>
<dbReference type="Proteomes" id="UP000578449">
    <property type="component" value="Unassembled WGS sequence"/>
</dbReference>
<name>A0A840PLY3_9ACTN</name>
<gene>
    <name evidence="1" type="ORF">HNP84_009724</name>
</gene>
<comment type="caution">
    <text evidence="1">The sequence shown here is derived from an EMBL/GenBank/DDBJ whole genome shotgun (WGS) entry which is preliminary data.</text>
</comment>
<accession>A0A840PLY3</accession>
<keyword evidence="2" id="KW-1185">Reference proteome</keyword>
<dbReference type="AlphaFoldDB" id="A0A840PLY3"/>
<dbReference type="RefSeq" id="WP_185056769.1">
    <property type="nucleotide sequence ID" value="NZ_BAABIX010000005.1"/>
</dbReference>
<evidence type="ECO:0000313" key="2">
    <source>
        <dbReference type="Proteomes" id="UP000578449"/>
    </source>
</evidence>
<organism evidence="1 2">
    <name type="scientific">Thermocatellispora tengchongensis</name>
    <dbReference type="NCBI Taxonomy" id="1073253"/>
    <lineage>
        <taxon>Bacteria</taxon>
        <taxon>Bacillati</taxon>
        <taxon>Actinomycetota</taxon>
        <taxon>Actinomycetes</taxon>
        <taxon>Streptosporangiales</taxon>
        <taxon>Streptosporangiaceae</taxon>
        <taxon>Thermocatellispora</taxon>
    </lineage>
</organism>